<reference evidence="1" key="2">
    <citation type="submission" date="2019-06" db="EMBL/GenBank/DDBJ databases">
        <title>Genomics analysis of Aphanomyces spp. identifies a new class of oomycete effector associated with host adaptation.</title>
        <authorList>
            <person name="Gaulin E."/>
        </authorList>
    </citation>
    <scope>NUCLEOTIDE SEQUENCE</scope>
    <source>
        <strain evidence="1">CBS 578.67</strain>
    </source>
</reference>
<dbReference type="AlphaFoldDB" id="A0A485K5B7"/>
<accession>A0A485K5B7</accession>
<dbReference type="EMBL" id="CAADRA010000073">
    <property type="protein sequence ID" value="VFT78291.1"/>
    <property type="molecule type" value="Genomic_DNA"/>
</dbReference>
<organism evidence="2 3">
    <name type="scientific">Aphanomyces stellatus</name>
    <dbReference type="NCBI Taxonomy" id="120398"/>
    <lineage>
        <taxon>Eukaryota</taxon>
        <taxon>Sar</taxon>
        <taxon>Stramenopiles</taxon>
        <taxon>Oomycota</taxon>
        <taxon>Saprolegniomycetes</taxon>
        <taxon>Saprolegniales</taxon>
        <taxon>Verrucalvaceae</taxon>
        <taxon>Aphanomyces</taxon>
    </lineage>
</organism>
<evidence type="ECO:0000313" key="3">
    <source>
        <dbReference type="Proteomes" id="UP000332933"/>
    </source>
</evidence>
<proteinExistence type="predicted"/>
<gene>
    <name evidence="2" type="primary">Aste57867_1069</name>
    <name evidence="1" type="ORF">As57867_001068</name>
    <name evidence="2" type="ORF">ASTE57867_1069</name>
</gene>
<protein>
    <submittedName>
        <fullName evidence="2">Aste57867_1069 protein</fullName>
    </submittedName>
</protein>
<evidence type="ECO:0000313" key="1">
    <source>
        <dbReference type="EMBL" id="KAF0719397.1"/>
    </source>
</evidence>
<sequence>MIQAANAAIDKETEDEIEAHVLRQFEKDDTLYYNDDGNVDGRCQAVLSGKVTFNADGSIDKRCSAYNAVVAGFRSVTKDLNVPVTALVALKRLVRLGELTFTQSGAVDKRCKSVKSGCVVVTE</sequence>
<dbReference type="EMBL" id="VJMH01000073">
    <property type="protein sequence ID" value="KAF0719397.1"/>
    <property type="molecule type" value="Genomic_DNA"/>
</dbReference>
<dbReference type="Proteomes" id="UP000332933">
    <property type="component" value="Unassembled WGS sequence"/>
</dbReference>
<evidence type="ECO:0000313" key="2">
    <source>
        <dbReference type="EMBL" id="VFT78291.1"/>
    </source>
</evidence>
<keyword evidence="3" id="KW-1185">Reference proteome</keyword>
<reference evidence="2 3" key="1">
    <citation type="submission" date="2019-03" db="EMBL/GenBank/DDBJ databases">
        <authorList>
            <person name="Gaulin E."/>
            <person name="Dumas B."/>
        </authorList>
    </citation>
    <scope>NUCLEOTIDE SEQUENCE [LARGE SCALE GENOMIC DNA]</scope>
    <source>
        <strain evidence="2">CBS 568.67</strain>
    </source>
</reference>
<name>A0A485K5B7_9STRA</name>